<dbReference type="PANTHER" id="PTHR45962">
    <property type="entry name" value="N-FATTY-ACYL-AMINO ACID SYNTHASE/HYDROLASE PM20D1"/>
    <property type="match status" value="1"/>
</dbReference>
<proteinExistence type="inferred from homology"/>
<dbReference type="SUPFAM" id="SSF53187">
    <property type="entry name" value="Zn-dependent exopeptidases"/>
    <property type="match status" value="1"/>
</dbReference>
<evidence type="ECO:0000256" key="7">
    <source>
        <dbReference type="PIRSR" id="PIRSR037217-2"/>
    </source>
</evidence>
<dbReference type="Pfam" id="PF07687">
    <property type="entry name" value="M20_dimer"/>
    <property type="match status" value="1"/>
</dbReference>
<feature type="binding site" evidence="7">
    <location>
        <position position="183"/>
    </location>
    <ligand>
        <name>Zn(2+)</name>
        <dbReference type="ChEBI" id="CHEBI:29105"/>
        <label>2</label>
    </ligand>
</feature>
<accession>A0A7D8Z1K0</accession>
<protein>
    <recommendedName>
        <fullName evidence="8">Peptidase M20 dimerisation domain-containing protein</fullName>
    </recommendedName>
</protein>
<dbReference type="InterPro" id="IPR036264">
    <property type="entry name" value="Bact_exopeptidase_dim_dom"/>
</dbReference>
<dbReference type="InterPro" id="IPR047177">
    <property type="entry name" value="Pept_M20A"/>
</dbReference>
<dbReference type="GO" id="GO:0051603">
    <property type="term" value="P:proteolysis involved in protein catabolic process"/>
    <property type="evidence" value="ECO:0007669"/>
    <property type="project" value="TreeGrafter"/>
</dbReference>
<dbReference type="InterPro" id="IPR002933">
    <property type="entry name" value="Peptidase_M20"/>
</dbReference>
<evidence type="ECO:0000256" key="6">
    <source>
        <dbReference type="PIRSR" id="PIRSR037217-1"/>
    </source>
</evidence>
<dbReference type="Pfam" id="PF01546">
    <property type="entry name" value="Peptidase_M20"/>
    <property type="match status" value="1"/>
</dbReference>
<dbReference type="Proteomes" id="UP000473826">
    <property type="component" value="Unassembled WGS sequence"/>
</dbReference>
<dbReference type="EMBL" id="QKWK01000003">
    <property type="protein sequence ID" value="TXT12789.1"/>
    <property type="molecule type" value="Genomic_DNA"/>
</dbReference>
<reference evidence="9 10" key="1">
    <citation type="journal article" date="2019" name="PLoS Genet.">
        <title>Convergent evolution of linked mating-type loci in basidiomycete fungi.</title>
        <authorList>
            <person name="Sun S."/>
            <person name="Coelho M.A."/>
            <person name="Heitman J."/>
            <person name="Nowrousian M."/>
        </authorList>
    </citation>
    <scope>NUCLEOTIDE SEQUENCE [LARGE SCALE GENOMIC DNA]</scope>
    <source>
        <strain evidence="9 10">CBS 4282</strain>
    </source>
</reference>
<feature type="binding site" evidence="7">
    <location>
        <position position="219"/>
    </location>
    <ligand>
        <name>Zn(2+)</name>
        <dbReference type="ChEBI" id="CHEBI:29105"/>
        <label>1</label>
    </ligand>
</feature>
<dbReference type="FunFam" id="3.40.630.10:FF:000027">
    <property type="entry name" value="N-fatty-acyl-amino acid synthase/hydrolase PM20D1"/>
    <property type="match status" value="1"/>
</dbReference>
<dbReference type="SUPFAM" id="SSF55031">
    <property type="entry name" value="Bacterial exopeptidase dimerisation domain"/>
    <property type="match status" value="1"/>
</dbReference>
<dbReference type="GO" id="GO:0046872">
    <property type="term" value="F:metal ion binding"/>
    <property type="evidence" value="ECO:0007669"/>
    <property type="project" value="UniProtKB-KW"/>
</dbReference>
<evidence type="ECO:0000259" key="8">
    <source>
        <dbReference type="Pfam" id="PF07687"/>
    </source>
</evidence>
<evidence type="ECO:0000313" key="10">
    <source>
        <dbReference type="Proteomes" id="UP000473826"/>
    </source>
</evidence>
<comment type="similarity">
    <text evidence="1">Belongs to the peptidase M20A family.</text>
</comment>
<dbReference type="InterPro" id="IPR001261">
    <property type="entry name" value="ArgE/DapE_CS"/>
</dbReference>
<keyword evidence="4" id="KW-0378">Hydrolase</keyword>
<feature type="domain" description="Peptidase M20 dimerisation" evidence="8">
    <location>
        <begin position="302"/>
        <end position="451"/>
    </location>
</feature>
<feature type="binding site" evidence="7">
    <location>
        <position position="544"/>
    </location>
    <ligand>
        <name>Zn(2+)</name>
        <dbReference type="ChEBI" id="CHEBI:29105"/>
        <label>1</label>
    </ligand>
</feature>
<dbReference type="CDD" id="cd05674">
    <property type="entry name" value="M20_yscS"/>
    <property type="match status" value="1"/>
</dbReference>
<organism evidence="9 10">
    <name type="scientific">Vanrija humicola</name>
    <name type="common">Yeast</name>
    <name type="synonym">Cryptococcus humicola</name>
    <dbReference type="NCBI Taxonomy" id="5417"/>
    <lineage>
        <taxon>Eukaryota</taxon>
        <taxon>Fungi</taxon>
        <taxon>Dikarya</taxon>
        <taxon>Basidiomycota</taxon>
        <taxon>Agaricomycotina</taxon>
        <taxon>Tremellomycetes</taxon>
        <taxon>Trichosporonales</taxon>
        <taxon>Trichosporonaceae</taxon>
        <taxon>Vanrija</taxon>
    </lineage>
</organism>
<comment type="caution">
    <text evidence="9">The sequence shown here is derived from an EMBL/GenBank/DDBJ whole genome shotgun (WGS) entry which is preliminary data.</text>
</comment>
<dbReference type="InterPro" id="IPR017141">
    <property type="entry name" value="Pept_M20_carboxypep"/>
</dbReference>
<dbReference type="InterPro" id="IPR011650">
    <property type="entry name" value="Peptidase_M20_dimer"/>
</dbReference>
<feature type="binding site" evidence="7">
    <location>
        <position position="219"/>
    </location>
    <ligand>
        <name>Zn(2+)</name>
        <dbReference type="ChEBI" id="CHEBI:29105"/>
        <label>2</label>
    </ligand>
</feature>
<dbReference type="GO" id="GO:0004181">
    <property type="term" value="F:metallocarboxypeptidase activity"/>
    <property type="evidence" value="ECO:0007669"/>
    <property type="project" value="InterPro"/>
</dbReference>
<dbReference type="PROSITE" id="PS00758">
    <property type="entry name" value="ARGE_DAPE_CPG2_1"/>
    <property type="match status" value="1"/>
</dbReference>
<evidence type="ECO:0000256" key="1">
    <source>
        <dbReference type="ARBA" id="ARBA00006247"/>
    </source>
</evidence>
<name>A0A7D8Z1K0_VANHU</name>
<dbReference type="PANTHER" id="PTHR45962:SF1">
    <property type="entry name" value="N-FATTY-ACYL-AMINO ACID SYNTHASE_HYDROLASE PM20D1"/>
    <property type="match status" value="1"/>
</dbReference>
<keyword evidence="2" id="KW-0645">Protease</keyword>
<dbReference type="GO" id="GO:0000328">
    <property type="term" value="C:fungal-type vacuole lumen"/>
    <property type="evidence" value="ECO:0007669"/>
    <property type="project" value="TreeGrafter"/>
</dbReference>
<dbReference type="Gene3D" id="3.40.630.10">
    <property type="entry name" value="Zn peptidases"/>
    <property type="match status" value="1"/>
</dbReference>
<evidence type="ECO:0000256" key="3">
    <source>
        <dbReference type="ARBA" id="ARBA00022723"/>
    </source>
</evidence>
<dbReference type="Gene3D" id="1.10.150.900">
    <property type="match status" value="1"/>
</dbReference>
<dbReference type="AlphaFoldDB" id="A0A7D8Z1K0"/>
<evidence type="ECO:0000256" key="5">
    <source>
        <dbReference type="ARBA" id="ARBA00022833"/>
    </source>
</evidence>
<sequence>MAGTATTKQQTTGWGRALVLALAALGAGLYLGQRGGAGGVGSGVAVPGVLKSDSAAAPHVCRHAGHTHTPHEHAHDSPVRCPVQPDARDVGDDWIPADSAADRALAYERLAGAIRIRTETFDGMSFNASDPSFDVFYEFEAYLRKTFPLFHKHVPVEHVNVHGLLFTWKGSNPALKPIMLMAHQDVVPVNPQTEADWTHPPFDAVLDDDGWVWGRGTTDMKSTLIAELAAAEKLLSEGFVPERTILFSFGFDEEILGQRGAAHLGPVVLERYGPNGIALILDEGFTGVDEAYGREFARVGLAEKGCLTVKMTLYTAGGHSSRPPPHTGIGLIAALFTAMEAAPGPVKLDAANPLLGFLECAAEHGNMDAELKSKVRCQKCWDSLSDELAESPEAALFLKTTQAITVVNGGIKYNALPEVVSSLTNYRTVFFETSQTVLSRLVAALTPVAKAHNLTLDAFGSNPLATRDVVRLETVGVVLEPAPITPDAGAAWDLVAGTIRHQWPGSVVVPSAMTAFTDTQWYWDSSPHIYRFAPASMKHILNFHTVDERIHLDAHLSVIRFMYKILRNSDGWKSD</sequence>
<keyword evidence="3 7" id="KW-0479">Metal-binding</keyword>
<gene>
    <name evidence="9" type="ORF">VHUM_01190</name>
</gene>
<evidence type="ECO:0000313" key="9">
    <source>
        <dbReference type="EMBL" id="TXT12789.1"/>
    </source>
</evidence>
<keyword evidence="5 7" id="KW-0862">Zinc</keyword>
<feature type="binding site" evidence="7">
    <location>
        <position position="254"/>
    </location>
    <ligand>
        <name>Zn(2+)</name>
        <dbReference type="ChEBI" id="CHEBI:29105"/>
        <label>1</label>
    </ligand>
</feature>
<dbReference type="Gene3D" id="3.30.70.360">
    <property type="match status" value="1"/>
</dbReference>
<dbReference type="PIRSF" id="PIRSF037217">
    <property type="entry name" value="Carboxypeptidase_S"/>
    <property type="match status" value="1"/>
</dbReference>
<keyword evidence="10" id="KW-1185">Reference proteome</keyword>
<evidence type="ECO:0000256" key="4">
    <source>
        <dbReference type="ARBA" id="ARBA00022801"/>
    </source>
</evidence>
<feature type="active site" description="Proton acceptor" evidence="6">
    <location>
        <position position="253"/>
    </location>
</feature>
<feature type="active site" evidence="6">
    <location>
        <position position="185"/>
    </location>
</feature>
<evidence type="ECO:0000256" key="2">
    <source>
        <dbReference type="ARBA" id="ARBA00022670"/>
    </source>
</evidence>
<dbReference type="OrthoDB" id="3064516at2759"/>
<feature type="binding site" evidence="7">
    <location>
        <position position="282"/>
    </location>
    <ligand>
        <name>Zn(2+)</name>
        <dbReference type="ChEBI" id="CHEBI:29105"/>
        <label>2</label>
    </ligand>
</feature>